<sequence length="82" mass="9597">MGILNQPEMEKYTLYKSEIEGRYKEIEIYPKSSPVNEYLMYWDGFEVGTIQKRGKKWFTNSVDLIPVVNEIGTFIDAHGVFN</sequence>
<name>A0A521FLM4_9SPHI</name>
<keyword evidence="2" id="KW-1185">Reference proteome</keyword>
<organism evidence="1 2">
    <name type="scientific">Pedobacter westerhofensis</name>
    <dbReference type="NCBI Taxonomy" id="425512"/>
    <lineage>
        <taxon>Bacteria</taxon>
        <taxon>Pseudomonadati</taxon>
        <taxon>Bacteroidota</taxon>
        <taxon>Sphingobacteriia</taxon>
        <taxon>Sphingobacteriales</taxon>
        <taxon>Sphingobacteriaceae</taxon>
        <taxon>Pedobacter</taxon>
    </lineage>
</organism>
<gene>
    <name evidence="1" type="ORF">SAMN06265348_113200</name>
</gene>
<reference evidence="1 2" key="1">
    <citation type="submission" date="2017-05" db="EMBL/GenBank/DDBJ databases">
        <authorList>
            <person name="Varghese N."/>
            <person name="Submissions S."/>
        </authorList>
    </citation>
    <scope>NUCLEOTIDE SEQUENCE [LARGE SCALE GENOMIC DNA]</scope>
    <source>
        <strain evidence="1 2">DSM 19036</strain>
    </source>
</reference>
<evidence type="ECO:0000313" key="2">
    <source>
        <dbReference type="Proteomes" id="UP000320300"/>
    </source>
</evidence>
<dbReference type="EMBL" id="FXTN01000013">
    <property type="protein sequence ID" value="SMO96974.1"/>
    <property type="molecule type" value="Genomic_DNA"/>
</dbReference>
<accession>A0A521FLM4</accession>
<dbReference type="AlphaFoldDB" id="A0A521FLM4"/>
<protein>
    <submittedName>
        <fullName evidence="1">Uncharacterized protein</fullName>
    </submittedName>
</protein>
<evidence type="ECO:0000313" key="1">
    <source>
        <dbReference type="EMBL" id="SMO96974.1"/>
    </source>
</evidence>
<dbReference type="Proteomes" id="UP000320300">
    <property type="component" value="Unassembled WGS sequence"/>
</dbReference>
<proteinExistence type="predicted"/>